<protein>
    <submittedName>
        <fullName evidence="1">Uncharacterized protein</fullName>
    </submittedName>
</protein>
<organism evidence="1 2">
    <name type="scientific">Lentzea indica</name>
    <dbReference type="NCBI Taxonomy" id="2604800"/>
    <lineage>
        <taxon>Bacteria</taxon>
        <taxon>Bacillati</taxon>
        <taxon>Actinomycetota</taxon>
        <taxon>Actinomycetes</taxon>
        <taxon>Pseudonocardiales</taxon>
        <taxon>Pseudonocardiaceae</taxon>
        <taxon>Lentzea</taxon>
    </lineage>
</organism>
<dbReference type="RefSeq" id="WP_167970902.1">
    <property type="nucleotide sequence ID" value="NZ_VSRL01000012.1"/>
</dbReference>
<accession>A0ABX1FBL0</accession>
<reference evidence="1 2" key="1">
    <citation type="submission" date="2019-08" db="EMBL/GenBank/DDBJ databases">
        <title>Lentzea from Indian Himalayas.</title>
        <authorList>
            <person name="Mandal S."/>
            <person name="Mallick Gupta A."/>
            <person name="Maiti P.K."/>
            <person name="Sarkar J."/>
            <person name="Mandal S."/>
        </authorList>
    </citation>
    <scope>NUCLEOTIDE SEQUENCE [LARGE SCALE GENOMIC DNA]</scope>
    <source>
        <strain evidence="1 2">PSKA42</strain>
    </source>
</reference>
<name>A0ABX1FBL0_9PSEU</name>
<proteinExistence type="predicted"/>
<dbReference type="Proteomes" id="UP001515943">
    <property type="component" value="Unassembled WGS sequence"/>
</dbReference>
<keyword evidence="2" id="KW-1185">Reference proteome</keyword>
<dbReference type="EMBL" id="VSRL01000012">
    <property type="protein sequence ID" value="NKE56331.1"/>
    <property type="molecule type" value="Genomic_DNA"/>
</dbReference>
<sequence>MSEVHLVTVCLGIVTLSLLISAASKGRDRFAFRVISSDFRNEADVEGEYLIGEITGDIQNMSTKANGLSELYLVRWSADRLGFSFCNPRPVQIKEGVESISLPLRFEGKQDRRVTLVWRFRTEKGSAPTDLEVVLEDSEGKLNDRLGCPKDPRNIERRREFVERFSGAPGGELASFLVLYLKIRICDLLFTAKRLVWFMGL</sequence>
<evidence type="ECO:0000313" key="2">
    <source>
        <dbReference type="Proteomes" id="UP001515943"/>
    </source>
</evidence>
<comment type="caution">
    <text evidence="1">The sequence shown here is derived from an EMBL/GenBank/DDBJ whole genome shotgun (WGS) entry which is preliminary data.</text>
</comment>
<gene>
    <name evidence="1" type="ORF">FXN61_05610</name>
</gene>
<evidence type="ECO:0000313" key="1">
    <source>
        <dbReference type="EMBL" id="NKE56331.1"/>
    </source>
</evidence>